<proteinExistence type="predicted"/>
<dbReference type="PANTHER" id="PTHR11950:SF31">
    <property type="entry name" value="SEGMENTATION PROTEIN RUNT"/>
    <property type="match status" value="1"/>
</dbReference>
<dbReference type="AlphaFoldDB" id="A0A8S1HPH0"/>
<dbReference type="GO" id="GO:0005524">
    <property type="term" value="F:ATP binding"/>
    <property type="evidence" value="ECO:0007669"/>
    <property type="project" value="InterPro"/>
</dbReference>
<sequence length="253" mass="27754">MSLVYKQILDFMDKSPSIQLEKSSSPNVLTSKLPQHWRSNKSLQTQFFVVLLTPVPDNTLVSISAGNDETPCSEIRNETAKIQQQVASVCGRVAAKPTSDQSLARPPRIQSVWTIVIIAEDAYLPHFPSQGFATTIVDVDKRQDSPSRMAAWPTSIVPSFEGIWEKCFNLTITIHSRPLMVAMVTRVIKVTVDGPRDARIPKPITTLKRPLPACPPGPSSLLGTPPMPSMMTPSSSMIPIASYLPMLPAIIPQ</sequence>
<keyword evidence="3" id="KW-0804">Transcription</keyword>
<dbReference type="GO" id="GO:0000981">
    <property type="term" value="F:DNA-binding transcription factor activity, RNA polymerase II-specific"/>
    <property type="evidence" value="ECO:0007669"/>
    <property type="project" value="TreeGrafter"/>
</dbReference>
<evidence type="ECO:0000256" key="1">
    <source>
        <dbReference type="ARBA" id="ARBA00004123"/>
    </source>
</evidence>
<dbReference type="PRINTS" id="PR00967">
    <property type="entry name" value="ONCOGENEAML1"/>
</dbReference>
<gene>
    <name evidence="6" type="ORF">CAUJ_LOCUS13658</name>
</gene>
<dbReference type="InterPro" id="IPR013524">
    <property type="entry name" value="Runt_dom"/>
</dbReference>
<protein>
    <recommendedName>
        <fullName evidence="5">Runt domain-containing protein</fullName>
    </recommendedName>
</protein>
<dbReference type="PROSITE" id="PS51062">
    <property type="entry name" value="RUNT"/>
    <property type="match status" value="2"/>
</dbReference>
<evidence type="ECO:0000313" key="6">
    <source>
        <dbReference type="EMBL" id="CAD6197749.1"/>
    </source>
</evidence>
<dbReference type="InterPro" id="IPR000040">
    <property type="entry name" value="AML1_Runt"/>
</dbReference>
<dbReference type="InterPro" id="IPR012346">
    <property type="entry name" value="p53/RUNT-type_TF_DNA-bd_sf"/>
</dbReference>
<evidence type="ECO:0000256" key="3">
    <source>
        <dbReference type="ARBA" id="ARBA00023163"/>
    </source>
</evidence>
<evidence type="ECO:0000259" key="5">
    <source>
        <dbReference type="PROSITE" id="PS51062"/>
    </source>
</evidence>
<dbReference type="SUPFAM" id="SSF49417">
    <property type="entry name" value="p53-like transcription factors"/>
    <property type="match status" value="2"/>
</dbReference>
<keyword evidence="4" id="KW-0539">Nucleus</keyword>
<dbReference type="GO" id="GO:0005634">
    <property type="term" value="C:nucleus"/>
    <property type="evidence" value="ECO:0007669"/>
    <property type="project" value="UniProtKB-SubCell"/>
</dbReference>
<dbReference type="InterPro" id="IPR008967">
    <property type="entry name" value="p53-like_TF_DNA-bd_sf"/>
</dbReference>
<evidence type="ECO:0000256" key="2">
    <source>
        <dbReference type="ARBA" id="ARBA00023015"/>
    </source>
</evidence>
<comment type="subcellular location">
    <subcellularLocation>
        <location evidence="1">Nucleus</location>
    </subcellularLocation>
</comment>
<dbReference type="PANTHER" id="PTHR11950">
    <property type="entry name" value="RUNT RELATED"/>
    <property type="match status" value="1"/>
</dbReference>
<dbReference type="GO" id="GO:0000978">
    <property type="term" value="F:RNA polymerase II cis-regulatory region sequence-specific DNA binding"/>
    <property type="evidence" value="ECO:0007669"/>
    <property type="project" value="TreeGrafter"/>
</dbReference>
<accession>A0A8S1HPH0</accession>
<keyword evidence="7" id="KW-1185">Reference proteome</keyword>
<dbReference type="EMBL" id="CAJGYM010000103">
    <property type="protein sequence ID" value="CAD6197749.1"/>
    <property type="molecule type" value="Genomic_DNA"/>
</dbReference>
<name>A0A8S1HPH0_9PELO</name>
<keyword evidence="2" id="KW-0805">Transcription regulation</keyword>
<comment type="caution">
    <text evidence="6">The sequence shown here is derived from an EMBL/GenBank/DDBJ whole genome shotgun (WGS) entry which is preliminary data.</text>
</comment>
<dbReference type="OrthoDB" id="10029800at2759"/>
<dbReference type="Proteomes" id="UP000835052">
    <property type="component" value="Unassembled WGS sequence"/>
</dbReference>
<dbReference type="Gene3D" id="2.60.40.720">
    <property type="match status" value="2"/>
</dbReference>
<evidence type="ECO:0000313" key="7">
    <source>
        <dbReference type="Proteomes" id="UP000835052"/>
    </source>
</evidence>
<feature type="domain" description="Runt" evidence="5">
    <location>
        <begin position="166"/>
        <end position="200"/>
    </location>
</feature>
<feature type="domain" description="Runt" evidence="5">
    <location>
        <begin position="8"/>
        <end position="135"/>
    </location>
</feature>
<organism evidence="6 7">
    <name type="scientific">Caenorhabditis auriculariae</name>
    <dbReference type="NCBI Taxonomy" id="2777116"/>
    <lineage>
        <taxon>Eukaryota</taxon>
        <taxon>Metazoa</taxon>
        <taxon>Ecdysozoa</taxon>
        <taxon>Nematoda</taxon>
        <taxon>Chromadorea</taxon>
        <taxon>Rhabditida</taxon>
        <taxon>Rhabditina</taxon>
        <taxon>Rhabditomorpha</taxon>
        <taxon>Rhabditoidea</taxon>
        <taxon>Rhabditidae</taxon>
        <taxon>Peloderinae</taxon>
        <taxon>Caenorhabditis</taxon>
    </lineage>
</organism>
<reference evidence="6" key="1">
    <citation type="submission" date="2020-10" db="EMBL/GenBank/DDBJ databases">
        <authorList>
            <person name="Kikuchi T."/>
        </authorList>
    </citation>
    <scope>NUCLEOTIDE SEQUENCE</scope>
    <source>
        <strain evidence="6">NKZ352</strain>
    </source>
</reference>
<evidence type="ECO:0000256" key="4">
    <source>
        <dbReference type="ARBA" id="ARBA00023242"/>
    </source>
</evidence>
<dbReference type="Pfam" id="PF00853">
    <property type="entry name" value="Runt"/>
    <property type="match status" value="2"/>
</dbReference>